<accession>A0A0K2SHR5</accession>
<dbReference type="RefSeq" id="WP_068134485.1">
    <property type="nucleotide sequence ID" value="NZ_AP014924.1"/>
</dbReference>
<dbReference type="PANTHER" id="PTHR14969:SF13">
    <property type="entry name" value="AT30094P"/>
    <property type="match status" value="1"/>
</dbReference>
<keyword evidence="1" id="KW-0732">Signal</keyword>
<name>A0A0K2SHR5_LIMPI</name>
<evidence type="ECO:0000313" key="3">
    <source>
        <dbReference type="EMBL" id="BAS26635.1"/>
    </source>
</evidence>
<feature type="signal peptide" evidence="1">
    <location>
        <begin position="1"/>
        <end position="22"/>
    </location>
</feature>
<sequence>MRTRVVAFVLLMLVAGGPGASAASPDEAVAGWVRSWDAPWLGEVARLGEAPVHLGAVLVLLAAGDGGSAGRVVEAEVGAAVATWAGKVALGRARPWTGEGAARFAGPSLAEAHHSFPSGHTSSAFALATVLAGRYPDGAVVWYALAAGVGLSRIYTGDHWPSDVLAGAAVGHLAGRAALEGRPWFGFRWNF</sequence>
<dbReference type="KEGG" id="lpil:LIP_0778"/>
<dbReference type="CDD" id="cd01610">
    <property type="entry name" value="PAP2_like"/>
    <property type="match status" value="1"/>
</dbReference>
<dbReference type="InterPro" id="IPR001011">
    <property type="entry name" value="Acid_Pase_classA_bac"/>
</dbReference>
<dbReference type="SUPFAM" id="SSF48317">
    <property type="entry name" value="Acid phosphatase/Vanadium-dependent haloperoxidase"/>
    <property type="match status" value="1"/>
</dbReference>
<reference evidence="4" key="1">
    <citation type="submission" date="2015-07" db="EMBL/GenBank/DDBJ databases">
        <title>Complete genome sequence and phylogenetic analysis of Limnochorda pilosa.</title>
        <authorList>
            <person name="Watanabe M."/>
            <person name="Kojima H."/>
            <person name="Fukui M."/>
        </authorList>
    </citation>
    <scope>NUCLEOTIDE SEQUENCE [LARGE SCALE GENOMIC DNA]</scope>
    <source>
        <strain evidence="4">HC45</strain>
    </source>
</reference>
<feature type="domain" description="Phosphatidic acid phosphatase type 2/haloperoxidase" evidence="2">
    <location>
        <begin position="69"/>
        <end position="179"/>
    </location>
</feature>
<protein>
    <submittedName>
        <fullName evidence="3">Phosphoesterase</fullName>
    </submittedName>
</protein>
<dbReference type="Gene3D" id="1.20.144.10">
    <property type="entry name" value="Phosphatidic acid phosphatase type 2/haloperoxidase"/>
    <property type="match status" value="1"/>
</dbReference>
<dbReference type="PRINTS" id="PR00483">
    <property type="entry name" value="BACPHPHTASE"/>
</dbReference>
<evidence type="ECO:0000259" key="2">
    <source>
        <dbReference type="SMART" id="SM00014"/>
    </source>
</evidence>
<dbReference type="Pfam" id="PF01569">
    <property type="entry name" value="PAP2"/>
    <property type="match status" value="1"/>
</dbReference>
<reference evidence="4" key="2">
    <citation type="journal article" date="2016" name="Int. J. Syst. Evol. Microbiol.">
        <title>Complete genome sequence and cell structure of Limnochorda pilosa, a Gram-negative spore-former within the phylum Firmicutes.</title>
        <authorList>
            <person name="Watanabe M."/>
            <person name="Kojima H."/>
            <person name="Fukui M."/>
        </authorList>
    </citation>
    <scope>NUCLEOTIDE SEQUENCE [LARGE SCALE GENOMIC DNA]</scope>
    <source>
        <strain evidence="4">HC45</strain>
    </source>
</reference>
<dbReference type="InterPro" id="IPR036938">
    <property type="entry name" value="PAP2/HPO_sf"/>
</dbReference>
<dbReference type="GO" id="GO:0003993">
    <property type="term" value="F:acid phosphatase activity"/>
    <property type="evidence" value="ECO:0007669"/>
    <property type="project" value="InterPro"/>
</dbReference>
<dbReference type="InterPro" id="IPR000326">
    <property type="entry name" value="PAP2/HPO"/>
</dbReference>
<dbReference type="PANTHER" id="PTHR14969">
    <property type="entry name" value="SPHINGOSINE-1-PHOSPHATE PHOSPHOHYDROLASE"/>
    <property type="match status" value="1"/>
</dbReference>
<dbReference type="Proteomes" id="UP000065807">
    <property type="component" value="Chromosome"/>
</dbReference>
<keyword evidence="4" id="KW-1185">Reference proteome</keyword>
<gene>
    <name evidence="3" type="ORF">LIP_0778</name>
</gene>
<feature type="chain" id="PRO_5005486935" evidence="1">
    <location>
        <begin position="23"/>
        <end position="191"/>
    </location>
</feature>
<evidence type="ECO:0000313" key="4">
    <source>
        <dbReference type="Proteomes" id="UP000065807"/>
    </source>
</evidence>
<organism evidence="3 4">
    <name type="scientific">Limnochorda pilosa</name>
    <dbReference type="NCBI Taxonomy" id="1555112"/>
    <lineage>
        <taxon>Bacteria</taxon>
        <taxon>Bacillati</taxon>
        <taxon>Bacillota</taxon>
        <taxon>Limnochordia</taxon>
        <taxon>Limnochordales</taxon>
        <taxon>Limnochordaceae</taxon>
        <taxon>Limnochorda</taxon>
    </lineage>
</organism>
<dbReference type="EMBL" id="AP014924">
    <property type="protein sequence ID" value="BAS26635.1"/>
    <property type="molecule type" value="Genomic_DNA"/>
</dbReference>
<dbReference type="STRING" id="1555112.LIP_0778"/>
<evidence type="ECO:0000256" key="1">
    <source>
        <dbReference type="SAM" id="SignalP"/>
    </source>
</evidence>
<dbReference type="AlphaFoldDB" id="A0A0K2SHR5"/>
<dbReference type="GO" id="GO:0030288">
    <property type="term" value="C:outer membrane-bounded periplasmic space"/>
    <property type="evidence" value="ECO:0007669"/>
    <property type="project" value="InterPro"/>
</dbReference>
<dbReference type="SMART" id="SM00014">
    <property type="entry name" value="acidPPc"/>
    <property type="match status" value="1"/>
</dbReference>
<proteinExistence type="predicted"/>